<evidence type="ECO:0000313" key="2">
    <source>
        <dbReference type="Proteomes" id="UP001172680"/>
    </source>
</evidence>
<dbReference type="EMBL" id="JAPDRP010000009">
    <property type="protein sequence ID" value="KAJ9644499.1"/>
    <property type="molecule type" value="Genomic_DNA"/>
</dbReference>
<evidence type="ECO:0000313" key="1">
    <source>
        <dbReference type="EMBL" id="KAJ9644499.1"/>
    </source>
</evidence>
<accession>A0ACC2Z9Z0</accession>
<reference evidence="1" key="1">
    <citation type="submission" date="2022-10" db="EMBL/GenBank/DDBJ databases">
        <title>Culturing micro-colonial fungi from biological soil crusts in the Mojave desert and describing Neophaeococcomyces mojavensis, and introducing the new genera and species Taxawa tesnikishii.</title>
        <authorList>
            <person name="Kurbessoian T."/>
            <person name="Stajich J.E."/>
        </authorList>
    </citation>
    <scope>NUCLEOTIDE SEQUENCE</scope>
    <source>
        <strain evidence="1">JES_115</strain>
    </source>
</reference>
<organism evidence="1 2">
    <name type="scientific">Coniosporium tulheliwenetii</name>
    <dbReference type="NCBI Taxonomy" id="3383036"/>
    <lineage>
        <taxon>Eukaryota</taxon>
        <taxon>Fungi</taxon>
        <taxon>Dikarya</taxon>
        <taxon>Ascomycota</taxon>
        <taxon>Pezizomycotina</taxon>
        <taxon>Dothideomycetes</taxon>
        <taxon>Dothideomycetes incertae sedis</taxon>
        <taxon>Coniosporium</taxon>
    </lineage>
</organism>
<gene>
    <name evidence="1" type="ORF">H2199_003462</name>
</gene>
<comment type="caution">
    <text evidence="1">The sequence shown here is derived from an EMBL/GenBank/DDBJ whole genome shotgun (WGS) entry which is preliminary data.</text>
</comment>
<protein>
    <submittedName>
        <fullName evidence="1">Uncharacterized protein</fullName>
    </submittedName>
</protein>
<name>A0ACC2Z9Z0_9PEZI</name>
<keyword evidence="2" id="KW-1185">Reference proteome</keyword>
<sequence>MASEPAMSYPSSEDRLRRFESNTTHNNYAYPMWRKCLIVFVTSWMALAATFSSTSLFTAADEIAREFSTTTAEVNISSAGVLLAMGFSSFVWGPIGIIVGRRTSYNACTVILLLFTIGAAVAPNMPTFVAMRVLSGLQGTHFHVVGQVILAECFPPAQRGTATGFFLAGTVLGPPLGPCVAGIIVTFQDWRVVLWLQAGMVALGSVMSILFLPTSIEKDDTSKRTTSVREMAGQFNPIHVFRLMSYPDVLFTDLTCGLLSWSQYSLLSAPRHLISTRFHLTSPLLSGLFYIAPAGGFLLGTIVGGRYSDLTVRKWITKRGGVRLPQDRLNSGMIAFFLLIPAASLAYGWGLECTSCSVGGLALPIVTGFFVAAGLLAAFASLNTYSAGKLSELHPMLTIAHTKLQKSCLASGQK</sequence>
<proteinExistence type="predicted"/>
<dbReference type="Proteomes" id="UP001172680">
    <property type="component" value="Unassembled WGS sequence"/>
</dbReference>